<dbReference type="PANTHER" id="PTHR46915">
    <property type="entry name" value="UBIQUITIN-LIKE PROTEASE 4-RELATED"/>
    <property type="match status" value="1"/>
</dbReference>
<sequence>MGRIRKPHLPSSSSDSDLNPTLSEIAWDLMSKHRSCHLHVAAYVKHREKKISLREAKEIKKRYNLTLPCFFQAFPRRKRSKQMTNKEISTHGKKEKLDTGIFEQYMESLWKSFSEDKKTQCAYLDSLWFSLYRKASNRPKVLTWIKQKRILSKKYVFVPIVCWNHWSLLIFVHLGEGLNSENGTPCMLLLDSLEGADPRRLEPEIRKFVVDIYRDEGRKEDKKAVSQIPFLIPKVPQQRDDTECGNYVLYYIKLFVESAPEKFSISKGYPYFMTRDWFDPKSVEHFRIKLEKKQSKKMPMTKSSSISLQKLRKKGSVVSLDD</sequence>
<keyword evidence="2" id="KW-0645">Protease</keyword>
<comment type="similarity">
    <text evidence="1">Belongs to the peptidase C48 family.</text>
</comment>
<dbReference type="PROSITE" id="PS50600">
    <property type="entry name" value="ULP_PROTEASE"/>
    <property type="match status" value="1"/>
</dbReference>
<evidence type="ECO:0000256" key="1">
    <source>
        <dbReference type="ARBA" id="ARBA00005234"/>
    </source>
</evidence>
<dbReference type="AlphaFoldDB" id="A0A9Q1KW49"/>
<dbReference type="InterPro" id="IPR038765">
    <property type="entry name" value="Papain-like_cys_pep_sf"/>
</dbReference>
<dbReference type="PANTHER" id="PTHR46915:SF6">
    <property type="entry name" value="CYSTEINE PROTEINASES SUPERFAMILY PROTEIN"/>
    <property type="match status" value="1"/>
</dbReference>
<dbReference type="GO" id="GO:0016926">
    <property type="term" value="P:protein desumoylation"/>
    <property type="evidence" value="ECO:0007669"/>
    <property type="project" value="UniProtKB-ARBA"/>
</dbReference>
<keyword evidence="8" id="KW-1185">Reference proteome</keyword>
<gene>
    <name evidence="7" type="ORF">Cgig2_020275</name>
</gene>
<evidence type="ECO:0000256" key="3">
    <source>
        <dbReference type="ARBA" id="ARBA00022801"/>
    </source>
</evidence>
<dbReference type="Gene3D" id="3.30.310.130">
    <property type="entry name" value="Ubiquitin-related"/>
    <property type="match status" value="1"/>
</dbReference>
<feature type="domain" description="Ubiquitin-like protease family profile" evidence="6">
    <location>
        <begin position="81"/>
        <end position="255"/>
    </location>
</feature>
<dbReference type="GO" id="GO:0008234">
    <property type="term" value="F:cysteine-type peptidase activity"/>
    <property type="evidence" value="ECO:0007669"/>
    <property type="project" value="UniProtKB-KW"/>
</dbReference>
<dbReference type="Gene3D" id="1.10.418.20">
    <property type="match status" value="1"/>
</dbReference>
<dbReference type="GO" id="GO:0006508">
    <property type="term" value="P:proteolysis"/>
    <property type="evidence" value="ECO:0007669"/>
    <property type="project" value="UniProtKB-KW"/>
</dbReference>
<evidence type="ECO:0000313" key="7">
    <source>
        <dbReference type="EMBL" id="KAJ8450638.1"/>
    </source>
</evidence>
<dbReference type="Proteomes" id="UP001153076">
    <property type="component" value="Unassembled WGS sequence"/>
</dbReference>
<organism evidence="7 8">
    <name type="scientific">Carnegiea gigantea</name>
    <dbReference type="NCBI Taxonomy" id="171969"/>
    <lineage>
        <taxon>Eukaryota</taxon>
        <taxon>Viridiplantae</taxon>
        <taxon>Streptophyta</taxon>
        <taxon>Embryophyta</taxon>
        <taxon>Tracheophyta</taxon>
        <taxon>Spermatophyta</taxon>
        <taxon>Magnoliopsida</taxon>
        <taxon>eudicotyledons</taxon>
        <taxon>Gunneridae</taxon>
        <taxon>Pentapetalae</taxon>
        <taxon>Caryophyllales</taxon>
        <taxon>Cactineae</taxon>
        <taxon>Cactaceae</taxon>
        <taxon>Cactoideae</taxon>
        <taxon>Echinocereeae</taxon>
        <taxon>Carnegiea</taxon>
    </lineage>
</organism>
<keyword evidence="3" id="KW-0378">Hydrolase</keyword>
<evidence type="ECO:0000256" key="2">
    <source>
        <dbReference type="ARBA" id="ARBA00022670"/>
    </source>
</evidence>
<dbReference type="Pfam" id="PF02902">
    <property type="entry name" value="Peptidase_C48"/>
    <property type="match status" value="1"/>
</dbReference>
<feature type="region of interest" description="Disordered" evidence="5">
    <location>
        <begin position="295"/>
        <end position="322"/>
    </location>
</feature>
<dbReference type="EMBL" id="JAKOGI010000014">
    <property type="protein sequence ID" value="KAJ8450638.1"/>
    <property type="molecule type" value="Genomic_DNA"/>
</dbReference>
<accession>A0A9Q1KW49</accession>
<evidence type="ECO:0000256" key="4">
    <source>
        <dbReference type="ARBA" id="ARBA00022807"/>
    </source>
</evidence>
<evidence type="ECO:0000259" key="6">
    <source>
        <dbReference type="PROSITE" id="PS50600"/>
    </source>
</evidence>
<evidence type="ECO:0000313" key="8">
    <source>
        <dbReference type="Proteomes" id="UP001153076"/>
    </source>
</evidence>
<proteinExistence type="inferred from homology"/>
<protein>
    <recommendedName>
        <fullName evidence="6">Ubiquitin-like protease family profile domain-containing protein</fullName>
    </recommendedName>
</protein>
<evidence type="ECO:0000256" key="5">
    <source>
        <dbReference type="SAM" id="MobiDB-lite"/>
    </source>
</evidence>
<keyword evidence="4" id="KW-0788">Thiol protease</keyword>
<comment type="caution">
    <text evidence="7">The sequence shown here is derived from an EMBL/GenBank/DDBJ whole genome shotgun (WGS) entry which is preliminary data.</text>
</comment>
<dbReference type="SUPFAM" id="SSF54001">
    <property type="entry name" value="Cysteine proteinases"/>
    <property type="match status" value="1"/>
</dbReference>
<dbReference type="OrthoDB" id="1939479at2759"/>
<reference evidence="7" key="1">
    <citation type="submission" date="2022-04" db="EMBL/GenBank/DDBJ databases">
        <title>Carnegiea gigantea Genome sequencing and assembly v2.</title>
        <authorList>
            <person name="Copetti D."/>
            <person name="Sanderson M.J."/>
            <person name="Burquez A."/>
            <person name="Wojciechowski M.F."/>
        </authorList>
    </citation>
    <scope>NUCLEOTIDE SEQUENCE</scope>
    <source>
        <strain evidence="7">SGP5-SGP5p</strain>
        <tissue evidence="7">Aerial part</tissue>
    </source>
</reference>
<dbReference type="InterPro" id="IPR003653">
    <property type="entry name" value="Peptidase_C48_C"/>
</dbReference>
<name>A0A9Q1KW49_9CARY</name>